<gene>
    <name evidence="1" type="ORF">BS329_38870</name>
</gene>
<accession>A0A1R0KEN0</accession>
<name>A0A1R0KEN0_9PSEU</name>
<dbReference type="STRING" id="76021.BS329_38870"/>
<organism evidence="1 2">
    <name type="scientific">Amycolatopsis coloradensis</name>
    <dbReference type="NCBI Taxonomy" id="76021"/>
    <lineage>
        <taxon>Bacteria</taxon>
        <taxon>Bacillati</taxon>
        <taxon>Actinomycetota</taxon>
        <taxon>Actinomycetes</taxon>
        <taxon>Pseudonocardiales</taxon>
        <taxon>Pseudonocardiaceae</taxon>
        <taxon>Amycolatopsis</taxon>
    </lineage>
</organism>
<evidence type="ECO:0000313" key="1">
    <source>
        <dbReference type="EMBL" id="OLZ43623.1"/>
    </source>
</evidence>
<dbReference type="AlphaFoldDB" id="A0A1R0KEN0"/>
<keyword evidence="2" id="KW-1185">Reference proteome</keyword>
<dbReference type="EMBL" id="MQUQ01000031">
    <property type="protein sequence ID" value="OLZ43623.1"/>
    <property type="molecule type" value="Genomic_DNA"/>
</dbReference>
<dbReference type="Proteomes" id="UP000187486">
    <property type="component" value="Unassembled WGS sequence"/>
</dbReference>
<evidence type="ECO:0000313" key="2">
    <source>
        <dbReference type="Proteomes" id="UP000187486"/>
    </source>
</evidence>
<comment type="caution">
    <text evidence="1">The sequence shown here is derived from an EMBL/GenBank/DDBJ whole genome shotgun (WGS) entry which is preliminary data.</text>
</comment>
<reference evidence="1 2" key="1">
    <citation type="submission" date="2016-01" db="EMBL/GenBank/DDBJ databases">
        <title>Amycolatopsis coloradensis genome sequencing and assembly.</title>
        <authorList>
            <person name="Mayilraj S."/>
        </authorList>
    </citation>
    <scope>NUCLEOTIDE SEQUENCE [LARGE SCALE GENOMIC DNA]</scope>
    <source>
        <strain evidence="1 2">DSM 44225</strain>
    </source>
</reference>
<proteinExistence type="predicted"/>
<sequence>MKIYTGWRSVPAGLLTKTALADLDFPRTCEGVQPAARVEASNYRGRSDVFDLFEVAQCPPTRSSGAQLRGRGDSRVCGECGARCQLSLAEVGFGDERRLCPACRHVVLLKRRQARLEKLRAQGAADVAALLAGPEAVVVQRDLHEPPVSESGRRRPATAARVRVAGLDGRKLIDVTIRLVGPRAKWVPESAVEKSDGVARIRPVLRGKRLIAWAEEELSGLRELDPEGGYPGARDAEPWGTLLLDREIDPGYLERRSARRASSPSVMVRLLAQQWRGQLDPVTRELVPCVAPGSPDRTALLLRRIAESAR</sequence>
<protein>
    <submittedName>
        <fullName evidence="1">Uncharacterized protein</fullName>
    </submittedName>
</protein>